<reference evidence="2 3" key="1">
    <citation type="submission" date="2016-08" db="EMBL/GenBank/DDBJ databases">
        <title>Draft genome sequence of Candidatus Piscirickettsia litoralis, from seawater.</title>
        <authorList>
            <person name="Wan X."/>
            <person name="Lee A.J."/>
            <person name="Hou S."/>
            <person name="Donachie S.P."/>
        </authorList>
    </citation>
    <scope>NUCLEOTIDE SEQUENCE [LARGE SCALE GENOMIC DNA]</scope>
    <source>
        <strain evidence="2 3">Y2</strain>
    </source>
</reference>
<dbReference type="Proteomes" id="UP000094329">
    <property type="component" value="Unassembled WGS sequence"/>
</dbReference>
<keyword evidence="1" id="KW-0812">Transmembrane</keyword>
<evidence type="ECO:0000256" key="1">
    <source>
        <dbReference type="SAM" id="Phobius"/>
    </source>
</evidence>
<gene>
    <name evidence="2" type="ORF">BGC07_18420</name>
</gene>
<proteinExistence type="predicted"/>
<feature type="transmembrane region" description="Helical" evidence="1">
    <location>
        <begin position="6"/>
        <end position="27"/>
    </location>
</feature>
<protein>
    <submittedName>
        <fullName evidence="2">Uncharacterized protein</fullName>
    </submittedName>
</protein>
<evidence type="ECO:0000313" key="3">
    <source>
        <dbReference type="Proteomes" id="UP000094329"/>
    </source>
</evidence>
<name>A0ABX2ZWL2_9GAMM</name>
<organism evidence="2 3">
    <name type="scientific">Piscirickettsia litoralis</name>
    <dbReference type="NCBI Taxonomy" id="1891921"/>
    <lineage>
        <taxon>Bacteria</taxon>
        <taxon>Pseudomonadati</taxon>
        <taxon>Pseudomonadota</taxon>
        <taxon>Gammaproteobacteria</taxon>
        <taxon>Thiotrichales</taxon>
        <taxon>Piscirickettsiaceae</taxon>
        <taxon>Piscirickettsia</taxon>
    </lineage>
</organism>
<comment type="caution">
    <text evidence="2">The sequence shown here is derived from an EMBL/GenBank/DDBJ whole genome shotgun (WGS) entry which is preliminary data.</text>
</comment>
<evidence type="ECO:0000313" key="2">
    <source>
        <dbReference type="EMBL" id="ODN41007.1"/>
    </source>
</evidence>
<keyword evidence="1" id="KW-0472">Membrane</keyword>
<sequence length="240" mass="28675">MPDIHYWVLGLLILFFVYFWFRFDLAFNKYEEPHYKKSIASAMINIILNKKKIKHYGDILKSNEIIEPLKKEASTQKVTPEEYFNKPQTRPWFFPAINQLRWLPIGTFLKVDVQAEKKTDSHAIGPFLNAPEYKYWLFYKSSYGPGNDITSIVGNTHLMLFKSRLKRLQCIFILKFTLFFRDDHILDYKMPKWLSIFTLVLVINHLIPAIFNIHLPLSKQIELISFMIFFVLCFYFARRN</sequence>
<feature type="transmembrane region" description="Helical" evidence="1">
    <location>
        <begin position="193"/>
        <end position="215"/>
    </location>
</feature>
<keyword evidence="3" id="KW-1185">Reference proteome</keyword>
<keyword evidence="1" id="KW-1133">Transmembrane helix</keyword>
<accession>A0ABX2ZWL2</accession>
<feature type="transmembrane region" description="Helical" evidence="1">
    <location>
        <begin position="221"/>
        <end position="237"/>
    </location>
</feature>
<dbReference type="EMBL" id="MDTU01000008">
    <property type="protein sequence ID" value="ODN41007.1"/>
    <property type="molecule type" value="Genomic_DNA"/>
</dbReference>